<feature type="transmembrane region" description="Helical" evidence="10">
    <location>
        <begin position="32"/>
        <end position="56"/>
    </location>
</feature>
<keyword evidence="12" id="KW-1185">Reference proteome</keyword>
<keyword evidence="10" id="KW-0406">Ion transport</keyword>
<dbReference type="Pfam" id="PF02537">
    <property type="entry name" value="CRCB"/>
    <property type="match status" value="1"/>
</dbReference>
<comment type="caution">
    <text evidence="11">The sequence shown here is derived from an EMBL/GenBank/DDBJ whole genome shotgun (WGS) entry which is preliminary data.</text>
</comment>
<organism evidence="11 12">
    <name type="scientific">Nocardia thailandica</name>
    <dbReference type="NCBI Taxonomy" id="257275"/>
    <lineage>
        <taxon>Bacteria</taxon>
        <taxon>Bacillati</taxon>
        <taxon>Actinomycetota</taxon>
        <taxon>Actinomycetes</taxon>
        <taxon>Mycobacteriales</taxon>
        <taxon>Nocardiaceae</taxon>
        <taxon>Nocardia</taxon>
    </lineage>
</organism>
<keyword evidence="5 10" id="KW-0472">Membrane</keyword>
<sequence>MTALLVSVAGSLGALARFVVDGAIRTRRATEFPWATVVINVTGSLLLGFLTGLVLYQGAPHSLQVVAGIGFCGGYTTFSTASAETVRLIQRGRYRAAAVNALGTLALTLAAAGAGLALATL</sequence>
<keyword evidence="10" id="KW-0479">Metal-binding</keyword>
<comment type="similarity">
    <text evidence="7 10">Belongs to the fluoride channel Fluc/FEX (TC 1.A.43) family.</text>
</comment>
<keyword evidence="6 10" id="KW-0407">Ion channel</keyword>
<comment type="caution">
    <text evidence="10">Lacks conserved residue(s) required for the propagation of feature annotation.</text>
</comment>
<evidence type="ECO:0000313" key="12">
    <source>
        <dbReference type="Proteomes" id="UP001601444"/>
    </source>
</evidence>
<dbReference type="PANTHER" id="PTHR28259">
    <property type="entry name" value="FLUORIDE EXPORT PROTEIN 1-RELATED"/>
    <property type="match status" value="1"/>
</dbReference>
<keyword evidence="10" id="KW-0915">Sodium</keyword>
<evidence type="ECO:0000256" key="7">
    <source>
        <dbReference type="ARBA" id="ARBA00035120"/>
    </source>
</evidence>
<proteinExistence type="inferred from homology"/>
<accession>A0ABW6PRX6</accession>
<evidence type="ECO:0000256" key="1">
    <source>
        <dbReference type="ARBA" id="ARBA00004651"/>
    </source>
</evidence>
<dbReference type="HAMAP" id="MF_00454">
    <property type="entry name" value="FluC"/>
    <property type="match status" value="1"/>
</dbReference>
<keyword evidence="10" id="KW-0813">Transport</keyword>
<comment type="catalytic activity">
    <reaction evidence="8">
        <text>fluoride(in) = fluoride(out)</text>
        <dbReference type="Rhea" id="RHEA:76159"/>
        <dbReference type="ChEBI" id="CHEBI:17051"/>
    </reaction>
    <physiologicalReaction direction="left-to-right" evidence="8">
        <dbReference type="Rhea" id="RHEA:76160"/>
    </physiologicalReaction>
</comment>
<dbReference type="InterPro" id="IPR003691">
    <property type="entry name" value="FluC"/>
</dbReference>
<comment type="activity regulation">
    <text evidence="10">Na(+) is not transported, but it plays an essential structural role and its presence is essential for fluoride channel function.</text>
</comment>
<keyword evidence="3 10" id="KW-0812">Transmembrane</keyword>
<evidence type="ECO:0000256" key="9">
    <source>
        <dbReference type="ARBA" id="ARBA00049940"/>
    </source>
</evidence>
<keyword evidence="2 10" id="KW-1003">Cell membrane</keyword>
<name>A0ABW6PRX6_9NOCA</name>
<comment type="function">
    <text evidence="9 10">Fluoride-specific ion channel. Important for reducing fluoride concentration in the cell, thus reducing its toxicity.</text>
</comment>
<dbReference type="PANTHER" id="PTHR28259:SF1">
    <property type="entry name" value="FLUORIDE EXPORT PROTEIN 1-RELATED"/>
    <property type="match status" value="1"/>
</dbReference>
<gene>
    <name evidence="10 11" type="primary">crcB</name>
    <name evidence="10" type="synonym">fluC</name>
    <name evidence="11" type="ORF">ACFYTF_20245</name>
</gene>
<feature type="transmembrane region" description="Helical" evidence="10">
    <location>
        <begin position="97"/>
        <end position="119"/>
    </location>
</feature>
<evidence type="ECO:0000256" key="8">
    <source>
        <dbReference type="ARBA" id="ARBA00035585"/>
    </source>
</evidence>
<evidence type="ECO:0000256" key="2">
    <source>
        <dbReference type="ARBA" id="ARBA00022475"/>
    </source>
</evidence>
<keyword evidence="4 10" id="KW-1133">Transmembrane helix</keyword>
<evidence type="ECO:0000256" key="10">
    <source>
        <dbReference type="HAMAP-Rule" id="MF_00454"/>
    </source>
</evidence>
<dbReference type="NCBIfam" id="TIGR00494">
    <property type="entry name" value="crcB"/>
    <property type="match status" value="1"/>
</dbReference>
<evidence type="ECO:0000256" key="5">
    <source>
        <dbReference type="ARBA" id="ARBA00023136"/>
    </source>
</evidence>
<comment type="subcellular location">
    <subcellularLocation>
        <location evidence="1 10">Cell membrane</location>
        <topology evidence="1 10">Multi-pass membrane protein</topology>
    </subcellularLocation>
</comment>
<evidence type="ECO:0000256" key="3">
    <source>
        <dbReference type="ARBA" id="ARBA00022692"/>
    </source>
</evidence>
<dbReference type="EMBL" id="JBIAMX010000012">
    <property type="protein sequence ID" value="MFF0545167.1"/>
    <property type="molecule type" value="Genomic_DNA"/>
</dbReference>
<feature type="binding site" evidence="10">
    <location>
        <position position="73"/>
    </location>
    <ligand>
        <name>Na(+)</name>
        <dbReference type="ChEBI" id="CHEBI:29101"/>
        <note>structural</note>
    </ligand>
</feature>
<dbReference type="RefSeq" id="WP_043652546.1">
    <property type="nucleotide sequence ID" value="NZ_JBIAMX010000012.1"/>
</dbReference>
<dbReference type="Proteomes" id="UP001601444">
    <property type="component" value="Unassembled WGS sequence"/>
</dbReference>
<evidence type="ECO:0000256" key="6">
    <source>
        <dbReference type="ARBA" id="ARBA00023303"/>
    </source>
</evidence>
<reference evidence="11 12" key="1">
    <citation type="submission" date="2024-10" db="EMBL/GenBank/DDBJ databases">
        <title>The Natural Products Discovery Center: Release of the First 8490 Sequenced Strains for Exploring Actinobacteria Biosynthetic Diversity.</title>
        <authorList>
            <person name="Kalkreuter E."/>
            <person name="Kautsar S.A."/>
            <person name="Yang D."/>
            <person name="Bader C.D."/>
            <person name="Teijaro C.N."/>
            <person name="Fluegel L."/>
            <person name="Davis C.M."/>
            <person name="Simpson J.R."/>
            <person name="Lauterbach L."/>
            <person name="Steele A.D."/>
            <person name="Gui C."/>
            <person name="Meng S."/>
            <person name="Li G."/>
            <person name="Viehrig K."/>
            <person name="Ye F."/>
            <person name="Su P."/>
            <person name="Kiefer A.F."/>
            <person name="Nichols A."/>
            <person name="Cepeda A.J."/>
            <person name="Yan W."/>
            <person name="Fan B."/>
            <person name="Jiang Y."/>
            <person name="Adhikari A."/>
            <person name="Zheng C.-J."/>
            <person name="Schuster L."/>
            <person name="Cowan T.M."/>
            <person name="Smanski M.J."/>
            <person name="Chevrette M.G."/>
            <person name="De Carvalho L.P.S."/>
            <person name="Shen B."/>
        </authorList>
    </citation>
    <scope>NUCLEOTIDE SEQUENCE [LARGE SCALE GENOMIC DNA]</scope>
    <source>
        <strain evidence="11 12">NPDC004045</strain>
    </source>
</reference>
<protein>
    <recommendedName>
        <fullName evidence="10">Fluoride-specific ion channel FluC</fullName>
    </recommendedName>
</protein>
<evidence type="ECO:0000313" key="11">
    <source>
        <dbReference type="EMBL" id="MFF0545167.1"/>
    </source>
</evidence>
<feature type="binding site" evidence="10">
    <location>
        <position position="76"/>
    </location>
    <ligand>
        <name>Na(+)</name>
        <dbReference type="ChEBI" id="CHEBI:29101"/>
        <note>structural</note>
    </ligand>
</feature>
<evidence type="ECO:0000256" key="4">
    <source>
        <dbReference type="ARBA" id="ARBA00022989"/>
    </source>
</evidence>